<accession>A0ABX8H499</accession>
<feature type="signal peptide" evidence="1">
    <location>
        <begin position="1"/>
        <end position="22"/>
    </location>
</feature>
<reference evidence="2 3" key="1">
    <citation type="submission" date="2021-05" db="EMBL/GenBank/DDBJ databases">
        <title>Comparative genomic studies on the polysaccharide-degrading batcterial strains of the Flammeovirga genus.</title>
        <authorList>
            <person name="Zewei F."/>
            <person name="Zheng Z."/>
            <person name="Yu L."/>
            <person name="Ruyue G."/>
            <person name="Yanhong M."/>
            <person name="Yuanyuan C."/>
            <person name="Jingyan G."/>
            <person name="Wenjun H."/>
        </authorList>
    </citation>
    <scope>NUCLEOTIDE SEQUENCE [LARGE SCALE GENOMIC DNA]</scope>
    <source>
        <strain evidence="2 3">YS10</strain>
    </source>
</reference>
<dbReference type="Proteomes" id="UP000682802">
    <property type="component" value="Chromosome 2"/>
</dbReference>
<evidence type="ECO:0008006" key="4">
    <source>
        <dbReference type="Google" id="ProtNLM"/>
    </source>
</evidence>
<sequence length="248" mass="28128">MKNKFFSFLIILIVTFTSLTKAQEHKQKVTFGIGSGVSNTVLKNTDDNNFGPNIWLNFMYEPIRNLSFGLEYNNSWSNAFVPLETYRGSGKMTYSNQTSTSIGSLNLKLRKHFGRKSIKPYLGLMISYFMYNLGGYEWSVEDEWLEEIVANGTIKTGTASSLELCLEGGITYKSFEIGFIVKPLAGVDVPVTEFSINKNPFAQEGGRNTYDKEYDKPFNASIFQMRIGFNIDLSKKETREGNSKMNVY</sequence>
<dbReference type="RefSeq" id="WP_144075872.1">
    <property type="nucleotide sequence ID" value="NZ_CP076129.1"/>
</dbReference>
<gene>
    <name evidence="2" type="ORF">KM029_21525</name>
</gene>
<keyword evidence="3" id="KW-1185">Reference proteome</keyword>
<evidence type="ECO:0000313" key="3">
    <source>
        <dbReference type="Proteomes" id="UP000682802"/>
    </source>
</evidence>
<protein>
    <recommendedName>
        <fullName evidence="4">Outer membrane protein beta-barrel domain-containing protein</fullName>
    </recommendedName>
</protein>
<evidence type="ECO:0000256" key="1">
    <source>
        <dbReference type="SAM" id="SignalP"/>
    </source>
</evidence>
<name>A0ABX8H499_9BACT</name>
<keyword evidence="1" id="KW-0732">Signal</keyword>
<evidence type="ECO:0000313" key="2">
    <source>
        <dbReference type="EMBL" id="QWG10266.1"/>
    </source>
</evidence>
<dbReference type="EMBL" id="CP076129">
    <property type="protein sequence ID" value="QWG10266.1"/>
    <property type="molecule type" value="Genomic_DNA"/>
</dbReference>
<proteinExistence type="predicted"/>
<organism evidence="2 3">
    <name type="scientific">Flammeovirga kamogawensis</name>
    <dbReference type="NCBI Taxonomy" id="373891"/>
    <lineage>
        <taxon>Bacteria</taxon>
        <taxon>Pseudomonadati</taxon>
        <taxon>Bacteroidota</taxon>
        <taxon>Cytophagia</taxon>
        <taxon>Cytophagales</taxon>
        <taxon>Flammeovirgaceae</taxon>
        <taxon>Flammeovirga</taxon>
    </lineage>
</organism>
<feature type="chain" id="PRO_5046759391" description="Outer membrane protein beta-barrel domain-containing protein" evidence="1">
    <location>
        <begin position="23"/>
        <end position="248"/>
    </location>
</feature>